<dbReference type="EMBL" id="WHNP01000010">
    <property type="protein sequence ID" value="MPW17874.1"/>
    <property type="molecule type" value="Genomic_DNA"/>
</dbReference>
<name>A0A7X1N9G8_9BURK</name>
<reference evidence="1 2" key="1">
    <citation type="submission" date="2019-10" db="EMBL/GenBank/DDBJ databases">
        <title>Paraburkholderia sp. isolated from nodules of Mimosa pudica from Brazilian Atlantic Forest soils.</title>
        <authorList>
            <person name="Paulitsch F."/>
            <person name="Hungria M."/>
            <person name="Dall'Agnol R."/>
        </authorList>
    </citation>
    <scope>NUCLEOTIDE SEQUENCE [LARGE SCALE GENOMIC DNA]</scope>
    <source>
        <strain evidence="1 2">CNPSo 3157</strain>
    </source>
</reference>
<keyword evidence="2" id="KW-1185">Reference proteome</keyword>
<evidence type="ECO:0008006" key="3">
    <source>
        <dbReference type="Google" id="ProtNLM"/>
    </source>
</evidence>
<evidence type="ECO:0000313" key="2">
    <source>
        <dbReference type="Proteomes" id="UP000484381"/>
    </source>
</evidence>
<organism evidence="1 2">
    <name type="scientific">Paraburkholderia franconis</name>
    <dbReference type="NCBI Taxonomy" id="2654983"/>
    <lineage>
        <taxon>Bacteria</taxon>
        <taxon>Pseudomonadati</taxon>
        <taxon>Pseudomonadota</taxon>
        <taxon>Betaproteobacteria</taxon>
        <taxon>Burkholderiales</taxon>
        <taxon>Burkholderiaceae</taxon>
        <taxon>Paraburkholderia</taxon>
    </lineage>
</organism>
<dbReference type="Proteomes" id="UP000484381">
    <property type="component" value="Unassembled WGS sequence"/>
</dbReference>
<gene>
    <name evidence="1" type="ORF">GCT13_13240</name>
</gene>
<proteinExistence type="predicted"/>
<dbReference type="AlphaFoldDB" id="A0A7X1N9G8"/>
<accession>A0A7X1N9G8</accession>
<dbReference type="InterPro" id="IPR014859">
    <property type="entry name" value="Phage_TAC_4"/>
</dbReference>
<comment type="caution">
    <text evidence="1">The sequence shown here is derived from an EMBL/GenBank/DDBJ whole genome shotgun (WGS) entry which is preliminary data.</text>
</comment>
<protein>
    <recommendedName>
        <fullName evidence="3">Phage tail assembly chaperone</fullName>
    </recommendedName>
</protein>
<evidence type="ECO:0000313" key="1">
    <source>
        <dbReference type="EMBL" id="MPW17874.1"/>
    </source>
</evidence>
<sequence length="170" mass="19112">MPKGVPLASKDSSRVNLSDSAQRGFSCPFERMRCGFFSFNRTRAMAKIKLGQHPTNFKHVVKFPLLDGSEGAIEVVYRFRTRREFGKFIDEVFAASKEERPAEDEFSWAALMEKTGSANADYVMQAVEGWNLDEEFNRENVQQLADELPAAITAIMDGYRSAVTTGRLGN</sequence>
<dbReference type="Pfam" id="PF08748">
    <property type="entry name" value="Phage_TAC_4"/>
    <property type="match status" value="1"/>
</dbReference>